<evidence type="ECO:0000256" key="1">
    <source>
        <dbReference type="SAM" id="MobiDB-lite"/>
    </source>
</evidence>
<dbReference type="PIRSF" id="PIRSF032756">
    <property type="entry name" value="UCP032756"/>
    <property type="match status" value="1"/>
</dbReference>
<dbReference type="RefSeq" id="WP_011278354.1">
    <property type="nucleotide sequence ID" value="NZ_BHWZ01000003.1"/>
</dbReference>
<dbReference type="EMBL" id="CP013695">
    <property type="protein sequence ID" value="ALU31030.1"/>
    <property type="molecule type" value="Genomic_DNA"/>
</dbReference>
<dbReference type="Pfam" id="PF10051">
    <property type="entry name" value="DUF2286"/>
    <property type="match status" value="1"/>
</dbReference>
<reference evidence="4 5" key="1">
    <citation type="submission" date="2015-12" db="EMBL/GenBank/DDBJ databases">
        <title>A stable core within a dynamic pangenome in Sulfolobus acidocaldarius.</title>
        <authorList>
            <person name="Anderson R."/>
            <person name="Kouris A."/>
            <person name="Seward C."/>
            <person name="Campbell K."/>
            <person name="Whitaker R."/>
        </authorList>
    </citation>
    <scope>NUCLEOTIDE SEQUENCE [LARGE SCALE GENOMIC DNA]</scope>
    <source>
        <strain evidence="2 5">GG12-C01-09</strain>
        <strain evidence="3 4">NG05B_CO5_07</strain>
    </source>
</reference>
<evidence type="ECO:0000313" key="3">
    <source>
        <dbReference type="EMBL" id="ALU31030.1"/>
    </source>
</evidence>
<gene>
    <name evidence="2" type="ORF">ATY89_10410</name>
    <name evidence="3" type="ORF">ATZ20_01965</name>
</gene>
<dbReference type="OMA" id="TSDFIIM"/>
<evidence type="ECO:0008006" key="6">
    <source>
        <dbReference type="Google" id="ProtNLM"/>
    </source>
</evidence>
<dbReference type="PaxDb" id="1435377-SUSAZ_07265"/>
<dbReference type="Proteomes" id="UP000060043">
    <property type="component" value="Chromosome"/>
</dbReference>
<protein>
    <recommendedName>
        <fullName evidence="6">DUF2286 domain-containing protein</fullName>
    </recommendedName>
</protein>
<feature type="region of interest" description="Disordered" evidence="1">
    <location>
        <begin position="122"/>
        <end position="147"/>
    </location>
</feature>
<dbReference type="GeneID" id="14552032"/>
<dbReference type="InterPro" id="IPR017006">
    <property type="entry name" value="UCP032756"/>
</dbReference>
<name>A0A0U3GPT8_9CREN</name>
<dbReference type="OrthoDB" id="15027at2157"/>
<dbReference type="EMBL" id="CP013694">
    <property type="protein sequence ID" value="ALU30312.1"/>
    <property type="molecule type" value="Genomic_DNA"/>
</dbReference>
<organism evidence="2 5">
    <name type="scientific">Sulfolobus acidocaldarius</name>
    <dbReference type="NCBI Taxonomy" id="2285"/>
    <lineage>
        <taxon>Archaea</taxon>
        <taxon>Thermoproteota</taxon>
        <taxon>Thermoprotei</taxon>
        <taxon>Sulfolobales</taxon>
        <taxon>Sulfolobaceae</taxon>
        <taxon>Sulfolobus</taxon>
    </lineage>
</organism>
<evidence type="ECO:0000313" key="4">
    <source>
        <dbReference type="Proteomes" id="UP000060043"/>
    </source>
</evidence>
<dbReference type="AlphaFoldDB" id="A0A0U3GPT8"/>
<evidence type="ECO:0000313" key="2">
    <source>
        <dbReference type="EMBL" id="ALU30312.1"/>
    </source>
</evidence>
<sequence>MKILVLRSEEGNISKKEVVDGGLRNILVKIANDALGEWDERSSDFTIIKDTQEVKIPLPLKPQLYEIIKDFLKSRTKTEAIAEIPVYIISFDNQWVESDYRDKKVYIVSPYIDENAEKELEDYAKQVTSLERPEPTEPEEDMDDEEE</sequence>
<proteinExistence type="predicted"/>
<evidence type="ECO:0000313" key="5">
    <source>
        <dbReference type="Proteomes" id="UP000065473"/>
    </source>
</evidence>
<feature type="compositionally biased region" description="Acidic residues" evidence="1">
    <location>
        <begin position="136"/>
        <end position="147"/>
    </location>
</feature>
<dbReference type="Proteomes" id="UP000065473">
    <property type="component" value="Chromosome"/>
</dbReference>
<dbReference type="STRING" id="1435377.SUSAZ_07265"/>
<accession>A0A0U3GPT8</accession>